<dbReference type="HAMAP" id="MF_00049_B">
    <property type="entry name" value="Leu_tRNA_synth_B"/>
    <property type="match status" value="1"/>
</dbReference>
<evidence type="ECO:0000256" key="9">
    <source>
        <dbReference type="HAMAP-Rule" id="MF_00049"/>
    </source>
</evidence>
<dbReference type="PROSITE" id="PS00178">
    <property type="entry name" value="AA_TRNA_LIGASE_I"/>
    <property type="match status" value="1"/>
</dbReference>
<sequence>MTDTYDPASIEPVWQRYWDEHATFRAERHPGKPKIYILDMFPYPSGAGLHVGHPEGYTATDITARYKRMQGFDVLHPMGWDAFGLPAEQHAIATGTHPRVTTLKNIQTFKRQLKSLGFSFDWAREIDSTSPEYVRWTQWLFLQLFKRGLASQEKIPVNWCAALGTVLANEEVIDGRSERGNHPVERLPLRQWLLKITAYADQLAEGLDTIDWPESTKAKQHHWIGRSEGALADFSVEGHANAKITIFTTRVDTLPGATYVVLAPEHPLVEELTVPAQREAVNAYVQAAKKKSDIERSDVTKKKTGVALGAYAINPINGDKVPIWIGDYVIGTYGTGAIMAVPGHDERDHAFALAYGLPIVQVVDPAPGSKDTVDVQKAAYTEDGVSHLLRSFVEIPNGVPSPEVRRRITDWLKSQGKGGPRVTYRLRDWVFSRQRYWGEPIPIYFPVETDGDPRQKDAVYTIRYDQPIAVDESELPLLLPELEDYRPGADPLGPLARVPEWRFFQKEGKWYARETNTMPQWAGSCWYYLRFLDPTNTEKLCSDEAYDAWMPVDLYVGGAEHSVLHLLYARFWHKAFYDLGIVKHPEPFSRLVHQGIILGTSYRYYRSTANPDQIYPGNATVVKDTDKGEIHLGDLSGEIVEEAWAKEDEVQAGHAAGAYVHKALGIEVVLVAEKMSKARGNVVNPDDIVRNHGADALRLYEMFMGPLEHMKPWQTSGIDGVRRFLERTWNVGHDAAKLSRDPADYDLETKRLVHKTIKKVTQDIESLRFNTAISAMMVLVRHLGGLPKTPHEAVKQLVLLVSPFAPHLGEELWKRLGATESLAYEPWPSFDEELVRDDVVEIGVQVNGKLRGTVQLAVDADEATARAAALSAPKVAMHLEGKTLRKLVYVRGKIINLIVG</sequence>
<dbReference type="CDD" id="cd07958">
    <property type="entry name" value="Anticodon_Ia_Leu_BEm"/>
    <property type="match status" value="1"/>
</dbReference>
<dbReference type="PANTHER" id="PTHR43740:SF2">
    <property type="entry name" value="LEUCINE--TRNA LIGASE, MITOCHONDRIAL"/>
    <property type="match status" value="1"/>
</dbReference>
<keyword evidence="3 9" id="KW-0436">Ligase</keyword>
<keyword evidence="2 9" id="KW-0963">Cytoplasm</keyword>
<dbReference type="InterPro" id="IPR009080">
    <property type="entry name" value="tRNAsynth_Ia_anticodon-bd"/>
</dbReference>
<dbReference type="SUPFAM" id="SSF47323">
    <property type="entry name" value="Anticodon-binding domain of a subclass of class I aminoacyl-tRNA synthetases"/>
    <property type="match status" value="1"/>
</dbReference>
<dbReference type="Proteomes" id="UP001379533">
    <property type="component" value="Chromosome"/>
</dbReference>
<dbReference type="InterPro" id="IPR002300">
    <property type="entry name" value="aa-tRNA-synth_Ia"/>
</dbReference>
<feature type="domain" description="Leucyl-tRNA synthetase editing" evidence="14">
    <location>
        <begin position="222"/>
        <end position="412"/>
    </location>
</feature>
<dbReference type="InterPro" id="IPR009008">
    <property type="entry name" value="Val/Leu/Ile-tRNA-synth_edit"/>
</dbReference>
<evidence type="ECO:0000313" key="15">
    <source>
        <dbReference type="EMBL" id="WXA98838.1"/>
    </source>
</evidence>
<name>A0ABZ2KJJ2_9BACT</name>
<feature type="domain" description="Methionyl/Valyl/Leucyl/Isoleucyl-tRNA synthetase anticodon-binding" evidence="12">
    <location>
        <begin position="753"/>
        <end position="861"/>
    </location>
</feature>
<proteinExistence type="inferred from homology"/>
<dbReference type="InterPro" id="IPR014729">
    <property type="entry name" value="Rossmann-like_a/b/a_fold"/>
</dbReference>
<dbReference type="InterPro" id="IPR001412">
    <property type="entry name" value="aa-tRNA-synth_I_CS"/>
</dbReference>
<dbReference type="InterPro" id="IPR025709">
    <property type="entry name" value="Leu_tRNA-synth_edit"/>
</dbReference>
<keyword evidence="7 9" id="KW-0030">Aminoacyl-tRNA synthetase</keyword>
<feature type="domain" description="Methionyl/Leucyl tRNA synthetase" evidence="13">
    <location>
        <begin position="40"/>
        <end position="172"/>
    </location>
</feature>
<dbReference type="Pfam" id="PF00133">
    <property type="entry name" value="tRNA-synt_1"/>
    <property type="match status" value="2"/>
</dbReference>
<dbReference type="GO" id="GO:0004823">
    <property type="term" value="F:leucine-tRNA ligase activity"/>
    <property type="evidence" value="ECO:0007669"/>
    <property type="project" value="UniProtKB-EC"/>
</dbReference>
<dbReference type="InterPro" id="IPR013155">
    <property type="entry name" value="M/V/L/I-tRNA-synth_anticd-bd"/>
</dbReference>
<dbReference type="PANTHER" id="PTHR43740">
    <property type="entry name" value="LEUCYL-TRNA SYNTHETASE"/>
    <property type="match status" value="1"/>
</dbReference>
<dbReference type="NCBIfam" id="TIGR00396">
    <property type="entry name" value="leuS_bact"/>
    <property type="match status" value="1"/>
</dbReference>
<evidence type="ECO:0000256" key="8">
    <source>
        <dbReference type="ARBA" id="ARBA00047469"/>
    </source>
</evidence>
<evidence type="ECO:0000256" key="4">
    <source>
        <dbReference type="ARBA" id="ARBA00022741"/>
    </source>
</evidence>
<evidence type="ECO:0000256" key="2">
    <source>
        <dbReference type="ARBA" id="ARBA00022490"/>
    </source>
</evidence>
<comment type="similarity">
    <text evidence="1 9 10">Belongs to the class-I aminoacyl-tRNA synthetase family.</text>
</comment>
<evidence type="ECO:0000256" key="10">
    <source>
        <dbReference type="RuleBase" id="RU363035"/>
    </source>
</evidence>
<keyword evidence="4 9" id="KW-0547">Nucleotide-binding</keyword>
<dbReference type="PRINTS" id="PR00985">
    <property type="entry name" value="TRNASYNTHLEU"/>
</dbReference>
<comment type="caution">
    <text evidence="9">Lacks conserved residue(s) required for the propagation of feature annotation.</text>
</comment>
<dbReference type="CDD" id="cd00812">
    <property type="entry name" value="LeuRS_core"/>
    <property type="match status" value="1"/>
</dbReference>
<dbReference type="InterPro" id="IPR002302">
    <property type="entry name" value="Leu-tRNA-ligase"/>
</dbReference>
<evidence type="ECO:0000256" key="5">
    <source>
        <dbReference type="ARBA" id="ARBA00022840"/>
    </source>
</evidence>
<feature type="binding site" evidence="9">
    <location>
        <position position="677"/>
    </location>
    <ligand>
        <name>ATP</name>
        <dbReference type="ChEBI" id="CHEBI:30616"/>
    </ligand>
</feature>
<gene>
    <name evidence="9 15" type="primary">leuS</name>
    <name evidence="15" type="ORF">LZC95_18675</name>
</gene>
<comment type="subcellular location">
    <subcellularLocation>
        <location evidence="9">Cytoplasm</location>
    </subcellularLocation>
</comment>
<feature type="short sequence motif" description="'KMSKS' region" evidence="9">
    <location>
        <begin position="674"/>
        <end position="678"/>
    </location>
</feature>
<dbReference type="EC" id="6.1.1.4" evidence="9"/>
<evidence type="ECO:0000256" key="6">
    <source>
        <dbReference type="ARBA" id="ARBA00022917"/>
    </source>
</evidence>
<dbReference type="Pfam" id="PF08264">
    <property type="entry name" value="Anticodon_1"/>
    <property type="match status" value="1"/>
</dbReference>
<reference evidence="15 16" key="1">
    <citation type="submission" date="2021-12" db="EMBL/GenBank/DDBJ databases">
        <title>Discovery of the Pendulisporaceae a myxobacterial family with distinct sporulation behavior and unique specialized metabolism.</title>
        <authorList>
            <person name="Garcia R."/>
            <person name="Popoff A."/>
            <person name="Bader C.D."/>
            <person name="Loehr J."/>
            <person name="Walesch S."/>
            <person name="Walt C."/>
            <person name="Boldt J."/>
            <person name="Bunk B."/>
            <person name="Haeckl F.J.F.P.J."/>
            <person name="Gunesch A.P."/>
            <person name="Birkelbach J."/>
            <person name="Nuebel U."/>
            <person name="Pietschmann T."/>
            <person name="Bach T."/>
            <person name="Mueller R."/>
        </authorList>
    </citation>
    <scope>NUCLEOTIDE SEQUENCE [LARGE SCALE GENOMIC DNA]</scope>
    <source>
        <strain evidence="15 16">MSr12523</strain>
    </source>
</reference>
<dbReference type="Pfam" id="PF09334">
    <property type="entry name" value="tRNA-synt_1g"/>
    <property type="match status" value="1"/>
</dbReference>
<comment type="catalytic activity">
    <reaction evidence="8 9">
        <text>tRNA(Leu) + L-leucine + ATP = L-leucyl-tRNA(Leu) + AMP + diphosphate</text>
        <dbReference type="Rhea" id="RHEA:11688"/>
        <dbReference type="Rhea" id="RHEA-COMP:9613"/>
        <dbReference type="Rhea" id="RHEA-COMP:9622"/>
        <dbReference type="ChEBI" id="CHEBI:30616"/>
        <dbReference type="ChEBI" id="CHEBI:33019"/>
        <dbReference type="ChEBI" id="CHEBI:57427"/>
        <dbReference type="ChEBI" id="CHEBI:78442"/>
        <dbReference type="ChEBI" id="CHEBI:78494"/>
        <dbReference type="ChEBI" id="CHEBI:456215"/>
        <dbReference type="EC" id="6.1.1.4"/>
    </reaction>
</comment>
<dbReference type="SUPFAM" id="SSF52374">
    <property type="entry name" value="Nucleotidylyl transferase"/>
    <property type="match status" value="1"/>
</dbReference>
<evidence type="ECO:0000256" key="7">
    <source>
        <dbReference type="ARBA" id="ARBA00023146"/>
    </source>
</evidence>
<evidence type="ECO:0000313" key="16">
    <source>
        <dbReference type="Proteomes" id="UP001379533"/>
    </source>
</evidence>
<organism evidence="15 16">
    <name type="scientific">Pendulispora brunnea</name>
    <dbReference type="NCBI Taxonomy" id="2905690"/>
    <lineage>
        <taxon>Bacteria</taxon>
        <taxon>Pseudomonadati</taxon>
        <taxon>Myxococcota</taxon>
        <taxon>Myxococcia</taxon>
        <taxon>Myxococcales</taxon>
        <taxon>Sorangiineae</taxon>
        <taxon>Pendulisporaceae</taxon>
        <taxon>Pendulispora</taxon>
    </lineage>
</organism>
<evidence type="ECO:0000256" key="1">
    <source>
        <dbReference type="ARBA" id="ARBA00005594"/>
    </source>
</evidence>
<keyword evidence="5 9" id="KW-0067">ATP-binding</keyword>
<dbReference type="SUPFAM" id="SSF50677">
    <property type="entry name" value="ValRS/IleRS/LeuRS editing domain"/>
    <property type="match status" value="1"/>
</dbReference>
<dbReference type="Pfam" id="PF13603">
    <property type="entry name" value="tRNA-synt_1_2"/>
    <property type="match status" value="1"/>
</dbReference>
<dbReference type="Gene3D" id="3.40.50.620">
    <property type="entry name" value="HUPs"/>
    <property type="match status" value="2"/>
</dbReference>
<feature type="domain" description="Aminoacyl-tRNA synthetase class Ia" evidence="11">
    <location>
        <begin position="673"/>
        <end position="700"/>
    </location>
</feature>
<evidence type="ECO:0000259" key="13">
    <source>
        <dbReference type="Pfam" id="PF09334"/>
    </source>
</evidence>
<evidence type="ECO:0000259" key="11">
    <source>
        <dbReference type="Pfam" id="PF00133"/>
    </source>
</evidence>
<keyword evidence="16" id="KW-1185">Reference proteome</keyword>
<dbReference type="Gene3D" id="1.10.730.10">
    <property type="entry name" value="Isoleucyl-tRNA Synthetase, Domain 1"/>
    <property type="match status" value="1"/>
</dbReference>
<accession>A0ABZ2KJJ2</accession>
<evidence type="ECO:0000259" key="12">
    <source>
        <dbReference type="Pfam" id="PF08264"/>
    </source>
</evidence>
<evidence type="ECO:0000259" key="14">
    <source>
        <dbReference type="Pfam" id="PF13603"/>
    </source>
</evidence>
<dbReference type="RefSeq" id="WP_394849458.1">
    <property type="nucleotide sequence ID" value="NZ_CP089982.1"/>
</dbReference>
<dbReference type="EMBL" id="CP089982">
    <property type="protein sequence ID" value="WXA98838.1"/>
    <property type="molecule type" value="Genomic_DNA"/>
</dbReference>
<feature type="domain" description="Aminoacyl-tRNA synthetase class Ia" evidence="11">
    <location>
        <begin position="426"/>
        <end position="450"/>
    </location>
</feature>
<evidence type="ECO:0000256" key="3">
    <source>
        <dbReference type="ARBA" id="ARBA00022598"/>
    </source>
</evidence>
<protein>
    <recommendedName>
        <fullName evidence="9">Leucine--tRNA ligase</fullName>
        <ecNumber evidence="9">6.1.1.4</ecNumber>
    </recommendedName>
    <alternativeName>
        <fullName evidence="9">Leucyl-tRNA synthetase</fullName>
        <shortName evidence="9">LeuRS</shortName>
    </alternativeName>
</protein>
<dbReference type="InterPro" id="IPR015413">
    <property type="entry name" value="Methionyl/Leucyl_tRNA_Synth"/>
</dbReference>
<keyword evidence="6 9" id="KW-0648">Protein biosynthesis</keyword>